<evidence type="ECO:0000256" key="11">
    <source>
        <dbReference type="ARBA" id="ARBA00023049"/>
    </source>
</evidence>
<feature type="domain" description="Peptidase M28" evidence="16">
    <location>
        <begin position="10"/>
        <end position="203"/>
    </location>
</feature>
<evidence type="ECO:0000256" key="7">
    <source>
        <dbReference type="ARBA" id="ARBA00022801"/>
    </source>
</evidence>
<evidence type="ECO:0000256" key="8">
    <source>
        <dbReference type="ARBA" id="ARBA00022824"/>
    </source>
</evidence>
<keyword evidence="12 15" id="KW-0472">Membrane</keyword>
<evidence type="ECO:0000259" key="18">
    <source>
        <dbReference type="Pfam" id="PF22249"/>
    </source>
</evidence>
<evidence type="ECO:0000256" key="2">
    <source>
        <dbReference type="ARBA" id="ARBA00004477"/>
    </source>
</evidence>
<feature type="transmembrane region" description="Helical" evidence="15">
    <location>
        <begin position="244"/>
        <end position="265"/>
    </location>
</feature>
<dbReference type="InterPro" id="IPR048024">
    <property type="entry name" value="Fxna-like_M28_dom"/>
</dbReference>
<dbReference type="InterPro" id="IPR053974">
    <property type="entry name" value="ERMP1_1-A_TM"/>
</dbReference>
<evidence type="ECO:0000256" key="12">
    <source>
        <dbReference type="ARBA" id="ARBA00023136"/>
    </source>
</evidence>
<evidence type="ECO:0000256" key="1">
    <source>
        <dbReference type="ARBA" id="ARBA00001947"/>
    </source>
</evidence>
<keyword evidence="8" id="KW-0256">Endoplasmic reticulum</keyword>
<protein>
    <recommendedName>
        <fullName evidence="14">FXNA-like protease</fullName>
    </recommendedName>
</protein>
<keyword evidence="9" id="KW-0862">Zinc</keyword>
<evidence type="ECO:0000256" key="13">
    <source>
        <dbReference type="ARBA" id="ARBA00023180"/>
    </source>
</evidence>
<feature type="transmembrane region" description="Helical" evidence="15">
    <location>
        <begin position="277"/>
        <end position="299"/>
    </location>
</feature>
<dbReference type="InterPro" id="IPR053973">
    <property type="entry name" value="ERMP1-like_C"/>
</dbReference>
<dbReference type="FunFam" id="3.40.630.10:FF:000008">
    <property type="entry name" value="Endoplasmic reticulum metallopeptidase 1"/>
    <property type="match status" value="1"/>
</dbReference>
<evidence type="ECO:0000256" key="9">
    <source>
        <dbReference type="ARBA" id="ARBA00022833"/>
    </source>
</evidence>
<dbReference type="Pfam" id="PF22249">
    <property type="entry name" value="ERMP1-TM"/>
    <property type="match status" value="1"/>
</dbReference>
<dbReference type="Pfam" id="PF22248">
    <property type="entry name" value="ERMP1_C"/>
    <property type="match status" value="1"/>
</dbReference>
<feature type="transmembrane region" description="Helical" evidence="15">
    <location>
        <begin position="447"/>
        <end position="470"/>
    </location>
</feature>
<proteinExistence type="inferred from homology"/>
<keyword evidence="10 15" id="KW-1133">Transmembrane helix</keyword>
<sequence>MVTKFNDLVNIAVKFGPHDDRKKLLVNCHFDSVYMSPGASDDGLNCAVMLEVLRVLSKRTVSMKRDIIFLFNGAEETSMQGSYAFMKTHSWAEDIFAFLNYDSCGAGGKEILFQASTEHPWMVEIYSKFAKHPFASVVGEELFNYGVIPSYTDYQNFRDLGKLPGLDFAHFTNGYVYHTKYDDINLIDRGVYQNTGDNMLALVKAFTDVTDESFVAEKFDGKKLVYYDFCGLVVFYYSQTTNTILNLAIILLIFYNVLQNTFVITEGLKRVEMMKQLALGFAMPLIGIIMALTSVTIIAFEMKYLSRTMSWFTHGFLLLPLYGLPVVICLVLPMLSLTSYKYSSLCWGKQVQMYMNGILLIINLLFLLGTMAGLRMTFLFFVSLITPSIASSALGFFNRQRSVSTWLLVYMLSFIPHIVNTINMSARILNLFIPLMGRFGPSQNPDLFVGMLFSLVFIYIIIFLIPAFLMIAKPFTLLGALLVIHIVSLTAIIFTPIGFPYCNDPLAPTPQRFSVIHTDRVFYELNSLNESQRGDSGFWIVNFDHNRVWTLEDHVLEVRNGSMKRVCGGDAEFLCGLPFLTVGSVHLRGTSNWISADPPKLLGEGTELTSATKTQINKDTVRFTFEVFAPDRASLILSPSKGYQVSAWSFKTGGPKQAFVIDGRSVYFIYYQHGDKWQFWIDVQNIDANHSEPSLDIAVNGHYQDGSHNLADNFKQFLAQFPSWAEVTAWPASYKAYKFSF</sequence>
<dbReference type="GO" id="GO:0008235">
    <property type="term" value="F:metalloexopeptidase activity"/>
    <property type="evidence" value="ECO:0007669"/>
    <property type="project" value="InterPro"/>
</dbReference>
<comment type="similarity">
    <text evidence="3">Belongs to the peptidase M28 family.</text>
</comment>
<evidence type="ECO:0000256" key="4">
    <source>
        <dbReference type="ARBA" id="ARBA00022670"/>
    </source>
</evidence>
<feature type="transmembrane region" description="Helical" evidence="15">
    <location>
        <begin position="477"/>
        <end position="499"/>
    </location>
</feature>
<dbReference type="AlphaFoldDB" id="A0A9P0AEN4"/>
<dbReference type="Proteomes" id="UP001152759">
    <property type="component" value="Chromosome 5"/>
</dbReference>
<feature type="domain" description="Endoplasmic reticulum metallopeptidase 1-like C-terminal" evidence="17">
    <location>
        <begin position="508"/>
        <end position="737"/>
    </location>
</feature>
<evidence type="ECO:0000256" key="10">
    <source>
        <dbReference type="ARBA" id="ARBA00022989"/>
    </source>
</evidence>
<dbReference type="InterPro" id="IPR007484">
    <property type="entry name" value="Peptidase_M28"/>
</dbReference>
<evidence type="ECO:0000256" key="3">
    <source>
        <dbReference type="ARBA" id="ARBA00010918"/>
    </source>
</evidence>
<evidence type="ECO:0000313" key="19">
    <source>
        <dbReference type="EMBL" id="CAH0390187.1"/>
    </source>
</evidence>
<dbReference type="GO" id="GO:0005789">
    <property type="term" value="C:endoplasmic reticulum membrane"/>
    <property type="evidence" value="ECO:0007669"/>
    <property type="project" value="UniProtKB-SubCell"/>
</dbReference>
<feature type="transmembrane region" description="Helical" evidence="15">
    <location>
        <begin position="378"/>
        <end position="397"/>
    </location>
</feature>
<dbReference type="InterPro" id="IPR045175">
    <property type="entry name" value="M28_fam"/>
</dbReference>
<organism evidence="19 20">
    <name type="scientific">Bemisia tabaci</name>
    <name type="common">Sweetpotato whitefly</name>
    <name type="synonym">Aleurodes tabaci</name>
    <dbReference type="NCBI Taxonomy" id="7038"/>
    <lineage>
        <taxon>Eukaryota</taxon>
        <taxon>Metazoa</taxon>
        <taxon>Ecdysozoa</taxon>
        <taxon>Arthropoda</taxon>
        <taxon>Hexapoda</taxon>
        <taxon>Insecta</taxon>
        <taxon>Pterygota</taxon>
        <taxon>Neoptera</taxon>
        <taxon>Paraneoptera</taxon>
        <taxon>Hemiptera</taxon>
        <taxon>Sternorrhyncha</taxon>
        <taxon>Aleyrodoidea</taxon>
        <taxon>Aleyrodidae</taxon>
        <taxon>Aleyrodinae</taxon>
        <taxon>Bemisia</taxon>
    </lineage>
</organism>
<keyword evidence="13" id="KW-0325">Glycoprotein</keyword>
<evidence type="ECO:0000313" key="20">
    <source>
        <dbReference type="Proteomes" id="UP001152759"/>
    </source>
</evidence>
<name>A0A9P0AEN4_BEMTA</name>
<dbReference type="PANTHER" id="PTHR12147:SF22">
    <property type="entry name" value="ENDOPLASMIC RETICULUM METALLOPEPTIDASE 1"/>
    <property type="match status" value="1"/>
</dbReference>
<keyword evidence="11" id="KW-0482">Metalloprotease</keyword>
<evidence type="ECO:0000259" key="16">
    <source>
        <dbReference type="Pfam" id="PF04389"/>
    </source>
</evidence>
<keyword evidence="4" id="KW-0645">Protease</keyword>
<comment type="cofactor">
    <cofactor evidence="1">
        <name>Zn(2+)</name>
        <dbReference type="ChEBI" id="CHEBI:29105"/>
    </cofactor>
</comment>
<dbReference type="GO" id="GO:0046872">
    <property type="term" value="F:metal ion binding"/>
    <property type="evidence" value="ECO:0007669"/>
    <property type="project" value="UniProtKB-KW"/>
</dbReference>
<gene>
    <name evidence="19" type="ORF">BEMITA_LOCUS8930</name>
</gene>
<keyword evidence="5 15" id="KW-0812">Transmembrane</keyword>
<evidence type="ECO:0000256" key="14">
    <source>
        <dbReference type="ARBA" id="ARBA00078796"/>
    </source>
</evidence>
<keyword evidence="6" id="KW-0479">Metal-binding</keyword>
<accession>A0A9P0AEN4</accession>
<dbReference type="PANTHER" id="PTHR12147">
    <property type="entry name" value="METALLOPEPTIDASE M28 FAMILY MEMBER"/>
    <property type="match status" value="1"/>
</dbReference>
<evidence type="ECO:0000256" key="5">
    <source>
        <dbReference type="ARBA" id="ARBA00022692"/>
    </source>
</evidence>
<comment type="subcellular location">
    <subcellularLocation>
        <location evidence="2">Endoplasmic reticulum membrane</location>
        <topology evidence="2">Multi-pass membrane protein</topology>
    </subcellularLocation>
</comment>
<feature type="transmembrane region" description="Helical" evidence="15">
    <location>
        <begin position="353"/>
        <end position="372"/>
    </location>
</feature>
<keyword evidence="20" id="KW-1185">Reference proteome</keyword>
<dbReference type="GO" id="GO:0006508">
    <property type="term" value="P:proteolysis"/>
    <property type="evidence" value="ECO:0007669"/>
    <property type="project" value="UniProtKB-KW"/>
</dbReference>
<dbReference type="SUPFAM" id="SSF53187">
    <property type="entry name" value="Zn-dependent exopeptidases"/>
    <property type="match status" value="1"/>
</dbReference>
<feature type="domain" description="Endoplasmic reticulum metallopeptidase 1/1-A TM" evidence="18">
    <location>
        <begin position="274"/>
        <end position="485"/>
    </location>
</feature>
<feature type="transmembrane region" description="Helical" evidence="15">
    <location>
        <begin position="409"/>
        <end position="435"/>
    </location>
</feature>
<dbReference type="Pfam" id="PF04389">
    <property type="entry name" value="Peptidase_M28"/>
    <property type="match status" value="1"/>
</dbReference>
<reference evidence="19" key="1">
    <citation type="submission" date="2021-12" db="EMBL/GenBank/DDBJ databases">
        <authorList>
            <person name="King R."/>
        </authorList>
    </citation>
    <scope>NUCLEOTIDE SEQUENCE</scope>
</reference>
<dbReference type="EMBL" id="OU963866">
    <property type="protein sequence ID" value="CAH0390187.1"/>
    <property type="molecule type" value="Genomic_DNA"/>
</dbReference>
<evidence type="ECO:0000256" key="15">
    <source>
        <dbReference type="SAM" id="Phobius"/>
    </source>
</evidence>
<feature type="transmembrane region" description="Helical" evidence="15">
    <location>
        <begin position="311"/>
        <end position="332"/>
    </location>
</feature>
<dbReference type="Gene3D" id="3.40.630.10">
    <property type="entry name" value="Zn peptidases"/>
    <property type="match status" value="1"/>
</dbReference>
<evidence type="ECO:0000259" key="17">
    <source>
        <dbReference type="Pfam" id="PF22248"/>
    </source>
</evidence>
<dbReference type="CDD" id="cd03875">
    <property type="entry name" value="M28_Fxna_like"/>
    <property type="match status" value="1"/>
</dbReference>
<evidence type="ECO:0000256" key="6">
    <source>
        <dbReference type="ARBA" id="ARBA00022723"/>
    </source>
</evidence>
<keyword evidence="7" id="KW-0378">Hydrolase</keyword>